<dbReference type="EMBL" id="QZKI01000038">
    <property type="protein sequence ID" value="RJP72812.1"/>
    <property type="molecule type" value="Genomic_DNA"/>
</dbReference>
<evidence type="ECO:0000256" key="10">
    <source>
        <dbReference type="ARBA" id="ARBA00023102"/>
    </source>
</evidence>
<keyword evidence="11" id="KW-0862">Zinc</keyword>
<gene>
    <name evidence="11 13" type="primary">hisI</name>
    <name evidence="13" type="ORF">C4532_05335</name>
</gene>
<dbReference type="SUPFAM" id="SSF141734">
    <property type="entry name" value="HisI-like"/>
    <property type="match status" value="1"/>
</dbReference>
<feature type="binding site" evidence="11">
    <location>
        <position position="78"/>
    </location>
    <ligand>
        <name>Mg(2+)</name>
        <dbReference type="ChEBI" id="CHEBI:18420"/>
    </ligand>
</feature>
<comment type="caution">
    <text evidence="13">The sequence shown here is derived from an EMBL/GenBank/DDBJ whole genome shotgun (WGS) entry which is preliminary data.</text>
</comment>
<dbReference type="NCBIfam" id="NF000768">
    <property type="entry name" value="PRK00051.1"/>
    <property type="match status" value="1"/>
</dbReference>
<feature type="domain" description="Phosphoribosyl-AMP cyclohydrolase" evidence="12">
    <location>
        <begin position="29"/>
        <end position="102"/>
    </location>
</feature>
<dbReference type="GO" id="GO:0005737">
    <property type="term" value="C:cytoplasm"/>
    <property type="evidence" value="ECO:0007669"/>
    <property type="project" value="UniProtKB-SubCell"/>
</dbReference>
<comment type="similarity">
    <text evidence="11">Belongs to the PRA-CH family.</text>
</comment>
<dbReference type="InterPro" id="IPR026660">
    <property type="entry name" value="PRA-CH"/>
</dbReference>
<keyword evidence="11" id="KW-0479">Metal-binding</keyword>
<protein>
    <recommendedName>
        <fullName evidence="11">Phosphoribosyl-AMP cyclohydrolase</fullName>
        <shortName evidence="11">PRA-CH</shortName>
        <ecNumber evidence="11">3.5.4.19</ecNumber>
    </recommendedName>
</protein>
<evidence type="ECO:0000256" key="3">
    <source>
        <dbReference type="ARBA" id="ARBA00005169"/>
    </source>
</evidence>
<dbReference type="GO" id="GO:0008270">
    <property type="term" value="F:zinc ion binding"/>
    <property type="evidence" value="ECO:0007669"/>
    <property type="project" value="UniProtKB-UniRule"/>
</dbReference>
<dbReference type="GO" id="GO:0004635">
    <property type="term" value="F:phosphoribosyl-AMP cyclohydrolase activity"/>
    <property type="evidence" value="ECO:0007669"/>
    <property type="project" value="UniProtKB-UniRule"/>
</dbReference>
<dbReference type="Gene3D" id="3.10.20.810">
    <property type="entry name" value="Phosphoribosyl-AMP cyclohydrolase"/>
    <property type="match status" value="1"/>
</dbReference>
<dbReference type="FunFam" id="3.10.20.810:FF:000001">
    <property type="entry name" value="Histidine biosynthesis bifunctional protein HisIE"/>
    <property type="match status" value="1"/>
</dbReference>
<evidence type="ECO:0000256" key="11">
    <source>
        <dbReference type="HAMAP-Rule" id="MF_01021"/>
    </source>
</evidence>
<evidence type="ECO:0000313" key="13">
    <source>
        <dbReference type="EMBL" id="RJP72812.1"/>
    </source>
</evidence>
<comment type="pathway">
    <text evidence="3 11">Amino-acid biosynthesis; L-histidine biosynthesis; L-histidine from 5-phospho-alpha-D-ribose 1-diphosphate: step 3/9.</text>
</comment>
<evidence type="ECO:0000256" key="1">
    <source>
        <dbReference type="ARBA" id="ARBA00000024"/>
    </source>
</evidence>
<dbReference type="Pfam" id="PF01502">
    <property type="entry name" value="PRA-CH"/>
    <property type="match status" value="1"/>
</dbReference>
<comment type="subcellular location">
    <subcellularLocation>
        <location evidence="11">Cytoplasm</location>
    </subcellularLocation>
</comment>
<evidence type="ECO:0000256" key="2">
    <source>
        <dbReference type="ARBA" id="ARBA00001460"/>
    </source>
</evidence>
<feature type="binding site" evidence="11">
    <location>
        <position position="80"/>
    </location>
    <ligand>
        <name>Mg(2+)</name>
        <dbReference type="ChEBI" id="CHEBI:18420"/>
    </ligand>
</feature>
<evidence type="ECO:0000256" key="8">
    <source>
        <dbReference type="ARBA" id="ARBA00022605"/>
    </source>
</evidence>
<feature type="binding site" evidence="11">
    <location>
        <position position="76"/>
    </location>
    <ligand>
        <name>Mg(2+)</name>
        <dbReference type="ChEBI" id="CHEBI:18420"/>
    </ligand>
</feature>
<dbReference type="GO" id="GO:0000287">
    <property type="term" value="F:magnesium ion binding"/>
    <property type="evidence" value="ECO:0007669"/>
    <property type="project" value="UniProtKB-UniRule"/>
</dbReference>
<comment type="cofactor">
    <cofactor evidence="11">
        <name>Mg(2+)</name>
        <dbReference type="ChEBI" id="CHEBI:18420"/>
    </cofactor>
    <text evidence="11">Binds 1 Mg(2+) ion per subunit.</text>
</comment>
<comment type="subunit">
    <text evidence="11">Homodimer.</text>
</comment>
<evidence type="ECO:0000256" key="9">
    <source>
        <dbReference type="ARBA" id="ARBA00022801"/>
    </source>
</evidence>
<dbReference type="GO" id="GO:0004636">
    <property type="term" value="F:phosphoribosyl-ATP diphosphatase activity"/>
    <property type="evidence" value="ECO:0007669"/>
    <property type="project" value="UniProtKB-EC"/>
</dbReference>
<evidence type="ECO:0000256" key="7">
    <source>
        <dbReference type="ARBA" id="ARBA00022490"/>
    </source>
</evidence>
<evidence type="ECO:0000259" key="12">
    <source>
        <dbReference type="Pfam" id="PF01502"/>
    </source>
</evidence>
<keyword evidence="10 11" id="KW-0368">Histidine biosynthesis</keyword>
<dbReference type="GO" id="GO:0000105">
    <property type="term" value="P:L-histidine biosynthetic process"/>
    <property type="evidence" value="ECO:0007669"/>
    <property type="project" value="UniProtKB-UniRule"/>
</dbReference>
<evidence type="ECO:0000256" key="4">
    <source>
        <dbReference type="ARBA" id="ARBA00005204"/>
    </source>
</evidence>
<keyword evidence="7 11" id="KW-0963">Cytoplasm</keyword>
<dbReference type="PANTHER" id="PTHR42945">
    <property type="entry name" value="HISTIDINE BIOSYNTHESIS BIFUNCTIONAL PROTEIN"/>
    <property type="match status" value="1"/>
</dbReference>
<dbReference type="InterPro" id="IPR038019">
    <property type="entry name" value="PRib_AMP_CycHydrolase_sf"/>
</dbReference>
<dbReference type="AlphaFoldDB" id="A0A419F2X6"/>
<feature type="binding site" evidence="11">
    <location>
        <position position="100"/>
    </location>
    <ligand>
        <name>Zn(2+)</name>
        <dbReference type="ChEBI" id="CHEBI:29105"/>
        <note>ligand shared between dimeric partners</note>
    </ligand>
</feature>
<evidence type="ECO:0000256" key="5">
    <source>
        <dbReference type="ARBA" id="ARBA00007731"/>
    </source>
</evidence>
<dbReference type="HAMAP" id="MF_01021">
    <property type="entry name" value="HisI"/>
    <property type="match status" value="1"/>
</dbReference>
<organism evidence="13 14">
    <name type="scientific">Candidatus Abyssobacteria bacterium SURF_17</name>
    <dbReference type="NCBI Taxonomy" id="2093361"/>
    <lineage>
        <taxon>Bacteria</taxon>
        <taxon>Pseudomonadati</taxon>
        <taxon>Candidatus Hydrogenedentota</taxon>
        <taxon>Candidatus Abyssobacteria</taxon>
    </lineage>
</organism>
<reference evidence="13 14" key="1">
    <citation type="journal article" date="2017" name="ISME J.">
        <title>Energy and carbon metabolisms in a deep terrestrial subsurface fluid microbial community.</title>
        <authorList>
            <person name="Momper L."/>
            <person name="Jungbluth S.P."/>
            <person name="Lee M.D."/>
            <person name="Amend J.P."/>
        </authorList>
    </citation>
    <scope>NUCLEOTIDE SEQUENCE [LARGE SCALE GENOMIC DNA]</scope>
    <source>
        <strain evidence="13">SURF_17</strain>
    </source>
</reference>
<comment type="catalytic activity">
    <reaction evidence="1 11">
        <text>1-(5-phospho-beta-D-ribosyl)-5'-AMP + H2O = 1-(5-phospho-beta-D-ribosyl)-5-[(5-phospho-beta-D-ribosylamino)methylideneamino]imidazole-4-carboxamide</text>
        <dbReference type="Rhea" id="RHEA:20049"/>
        <dbReference type="ChEBI" id="CHEBI:15377"/>
        <dbReference type="ChEBI" id="CHEBI:58435"/>
        <dbReference type="ChEBI" id="CHEBI:59457"/>
        <dbReference type="EC" id="3.5.4.19"/>
    </reaction>
</comment>
<dbReference type="EC" id="3.5.4.19" evidence="11"/>
<keyword evidence="11" id="KW-0460">Magnesium</keyword>
<accession>A0A419F2X6</accession>
<feature type="binding site" evidence="11">
    <location>
        <position position="93"/>
    </location>
    <ligand>
        <name>Zn(2+)</name>
        <dbReference type="ChEBI" id="CHEBI:29105"/>
        <note>ligand shared between dimeric partners</note>
    </ligand>
</feature>
<evidence type="ECO:0000256" key="6">
    <source>
        <dbReference type="ARBA" id="ARBA00008299"/>
    </source>
</evidence>
<comment type="similarity">
    <text evidence="5">In the C-terminal section; belongs to the PRA-PH family.</text>
</comment>
<comment type="cofactor">
    <cofactor evidence="11">
        <name>Zn(2+)</name>
        <dbReference type="ChEBI" id="CHEBI:29105"/>
    </cofactor>
    <text evidence="11">Binds 1 zinc ion per subunit.</text>
</comment>
<comment type="catalytic activity">
    <reaction evidence="2">
        <text>1-(5-phospho-beta-D-ribosyl)-ATP + H2O = 1-(5-phospho-beta-D-ribosyl)-5'-AMP + diphosphate + H(+)</text>
        <dbReference type="Rhea" id="RHEA:22828"/>
        <dbReference type="ChEBI" id="CHEBI:15377"/>
        <dbReference type="ChEBI" id="CHEBI:15378"/>
        <dbReference type="ChEBI" id="CHEBI:33019"/>
        <dbReference type="ChEBI" id="CHEBI:59457"/>
        <dbReference type="ChEBI" id="CHEBI:73183"/>
        <dbReference type="EC" id="3.6.1.31"/>
    </reaction>
</comment>
<dbReference type="Proteomes" id="UP000285961">
    <property type="component" value="Unassembled WGS sequence"/>
</dbReference>
<sequence length="128" mass="14513">MNSLDELKYDKDGLVPAIVQESKTGEVLMLAYMNREALALTLRTGTTHFYSRSRKKLWRKGEVSGNTQTVDEVLADCDGDTLLIRVRQKGAACHEGYRTCFFRKYDGASGWKVLGTPVFDPKEVYKKK</sequence>
<evidence type="ECO:0000313" key="14">
    <source>
        <dbReference type="Proteomes" id="UP000285961"/>
    </source>
</evidence>
<dbReference type="PANTHER" id="PTHR42945:SF1">
    <property type="entry name" value="HISTIDINE BIOSYNTHESIS BIFUNCTIONAL PROTEIN HIS7"/>
    <property type="match status" value="1"/>
</dbReference>
<name>A0A419F2X6_9BACT</name>
<comment type="similarity">
    <text evidence="6">In the N-terminal section; belongs to the PRA-CH family.</text>
</comment>
<dbReference type="InterPro" id="IPR002496">
    <property type="entry name" value="PRib_AMP_CycHydrolase_dom"/>
</dbReference>
<comment type="function">
    <text evidence="11">Catalyzes the hydrolysis of the adenine ring of phosphoribosyl-AMP.</text>
</comment>
<comment type="pathway">
    <text evidence="4">Amino-acid biosynthesis; L-histidine biosynthesis; L-histidine from 5-phospho-alpha-D-ribose 1-diphosphate: step 2/9.</text>
</comment>
<dbReference type="UniPathway" id="UPA00031">
    <property type="reaction ID" value="UER00008"/>
</dbReference>
<proteinExistence type="inferred from homology"/>
<feature type="binding site" evidence="11">
    <location>
        <position position="77"/>
    </location>
    <ligand>
        <name>Zn(2+)</name>
        <dbReference type="ChEBI" id="CHEBI:29105"/>
        <note>ligand shared between dimeric partners</note>
    </ligand>
</feature>
<keyword evidence="8 11" id="KW-0028">Amino-acid biosynthesis</keyword>
<keyword evidence="9 11" id="KW-0378">Hydrolase</keyword>